<dbReference type="AlphaFoldDB" id="A0A2S1LGD6"/>
<dbReference type="InterPro" id="IPR000757">
    <property type="entry name" value="Beta-glucanase-like"/>
</dbReference>
<dbReference type="GO" id="GO:0004553">
    <property type="term" value="F:hydrolase activity, hydrolyzing O-glycosyl compounds"/>
    <property type="evidence" value="ECO:0007669"/>
    <property type="project" value="InterPro"/>
</dbReference>
<evidence type="ECO:0000313" key="5">
    <source>
        <dbReference type="Proteomes" id="UP000244527"/>
    </source>
</evidence>
<dbReference type="RefSeq" id="WP_108741714.1">
    <property type="nucleotide sequence ID" value="NZ_CP020918.1"/>
</dbReference>
<dbReference type="PROSITE" id="PS51762">
    <property type="entry name" value="GH16_2"/>
    <property type="match status" value="1"/>
</dbReference>
<gene>
    <name evidence="4" type="ORF">FFWV33_15300</name>
</gene>
<evidence type="ECO:0000256" key="1">
    <source>
        <dbReference type="ARBA" id="ARBA00006865"/>
    </source>
</evidence>
<evidence type="ECO:0000259" key="3">
    <source>
        <dbReference type="PROSITE" id="PS51762"/>
    </source>
</evidence>
<dbReference type="Proteomes" id="UP000244527">
    <property type="component" value="Chromosome"/>
</dbReference>
<keyword evidence="2" id="KW-0732">Signal</keyword>
<dbReference type="EMBL" id="CP020918">
    <property type="protein sequence ID" value="AWG22797.1"/>
    <property type="molecule type" value="Genomic_DNA"/>
</dbReference>
<accession>A0A2S1LGD6</accession>
<dbReference type="OrthoDB" id="657277at2"/>
<reference evidence="4 5" key="1">
    <citation type="submission" date="2017-04" db="EMBL/GenBank/DDBJ databases">
        <title>Compelte genome sequence of WV33.</title>
        <authorList>
            <person name="Lee P.C."/>
        </authorList>
    </citation>
    <scope>NUCLEOTIDE SEQUENCE [LARGE SCALE GENOMIC DNA]</scope>
    <source>
        <strain evidence="4 5">WV33</strain>
    </source>
</reference>
<dbReference type="Gene3D" id="2.60.120.200">
    <property type="match status" value="1"/>
</dbReference>
<name>A0A2S1LGD6_9FLAO</name>
<feature type="signal peptide" evidence="2">
    <location>
        <begin position="1"/>
        <end position="18"/>
    </location>
</feature>
<proteinExistence type="inferred from homology"/>
<dbReference type="GO" id="GO:0005975">
    <property type="term" value="P:carbohydrate metabolic process"/>
    <property type="evidence" value="ECO:0007669"/>
    <property type="project" value="InterPro"/>
</dbReference>
<dbReference type="SUPFAM" id="SSF49899">
    <property type="entry name" value="Concanavalin A-like lectins/glucanases"/>
    <property type="match status" value="1"/>
</dbReference>
<sequence>MKAPYYLTLLLLSFINYAQPPEPPVGKRWVVNEQYSDEFNGNKLDASKWYDYHPTWKGRAPGLFMPSQVSVGDGYMMIQGKKMAKDTIVNGQTFNISGGAVISKNKEAYFGYYECKFKAAKTTMSTTFWFSTGKSFKGDLPCGDNYGLELDIQECIGRVGDFKGDHFANGMNSNGHYWYTGCDKKKQDLRAPQVKFRSDKLASEDFNVYGGWWKDENQVSFYYNNDAPKHMNFNSTIKEKSFDKPMQMNMVSETYPYPWIELPNDAELADPSKNTCYYDWVRSYILVDVDSDYLDPFLNKKGSKTAIKKDFFMFSEAIRFIEKPMHIKNAKSIFFPIDFKAKTDREIHLAVKNSANKVIENKVFPAYAGFGRKDVELALGTHFQSNESYTVQIFIRPLKAANDKDAFQSDAFIFKLN</sequence>
<organism evidence="4 5">
    <name type="scientific">Flavobacterium faecale</name>
    <dbReference type="NCBI Taxonomy" id="1355330"/>
    <lineage>
        <taxon>Bacteria</taxon>
        <taxon>Pseudomonadati</taxon>
        <taxon>Bacteroidota</taxon>
        <taxon>Flavobacteriia</taxon>
        <taxon>Flavobacteriales</taxon>
        <taxon>Flavobacteriaceae</taxon>
        <taxon>Flavobacterium</taxon>
    </lineage>
</organism>
<comment type="similarity">
    <text evidence="1">Belongs to the glycosyl hydrolase 16 family.</text>
</comment>
<keyword evidence="5" id="KW-1185">Reference proteome</keyword>
<feature type="chain" id="PRO_5015510658" description="GH16 domain-containing protein" evidence="2">
    <location>
        <begin position="19"/>
        <end position="417"/>
    </location>
</feature>
<evidence type="ECO:0000313" key="4">
    <source>
        <dbReference type="EMBL" id="AWG22797.1"/>
    </source>
</evidence>
<evidence type="ECO:0000256" key="2">
    <source>
        <dbReference type="SAM" id="SignalP"/>
    </source>
</evidence>
<dbReference type="InterPro" id="IPR013320">
    <property type="entry name" value="ConA-like_dom_sf"/>
</dbReference>
<protein>
    <recommendedName>
        <fullName evidence="3">GH16 domain-containing protein</fullName>
    </recommendedName>
</protein>
<dbReference type="KEGG" id="ffa:FFWV33_15300"/>
<feature type="domain" description="GH16" evidence="3">
    <location>
        <begin position="15"/>
        <end position="289"/>
    </location>
</feature>